<dbReference type="InterPro" id="IPR016031">
    <property type="entry name" value="Trp_RNA-bd_attenuator-like_dom"/>
</dbReference>
<gene>
    <name evidence="1" type="ORF">GBAR_LOCUS9568</name>
</gene>
<evidence type="ECO:0000313" key="2">
    <source>
        <dbReference type="Proteomes" id="UP001174909"/>
    </source>
</evidence>
<comment type="caution">
    <text evidence="1">The sequence shown here is derived from an EMBL/GenBank/DDBJ whole genome shotgun (WGS) entry which is preliminary data.</text>
</comment>
<dbReference type="Gene3D" id="3.60.160.10">
    <property type="entry name" value="Mitochondrial biogenesis AIM24"/>
    <property type="match status" value="1"/>
</dbReference>
<dbReference type="Proteomes" id="UP001174909">
    <property type="component" value="Unassembled WGS sequence"/>
</dbReference>
<organism evidence="1 2">
    <name type="scientific">Geodia barretti</name>
    <name type="common">Barrett's horny sponge</name>
    <dbReference type="NCBI Taxonomy" id="519541"/>
    <lineage>
        <taxon>Eukaryota</taxon>
        <taxon>Metazoa</taxon>
        <taxon>Porifera</taxon>
        <taxon>Demospongiae</taxon>
        <taxon>Heteroscleromorpha</taxon>
        <taxon>Tetractinellida</taxon>
        <taxon>Astrophorina</taxon>
        <taxon>Geodiidae</taxon>
        <taxon>Geodia</taxon>
    </lineage>
</organism>
<dbReference type="Pfam" id="PF01987">
    <property type="entry name" value="AIM24"/>
    <property type="match status" value="1"/>
</dbReference>
<dbReference type="InterPro" id="IPR002838">
    <property type="entry name" value="AIM24"/>
</dbReference>
<keyword evidence="2" id="KW-1185">Reference proteome</keyword>
<reference evidence="1" key="1">
    <citation type="submission" date="2023-03" db="EMBL/GenBank/DDBJ databases">
        <authorList>
            <person name="Steffen K."/>
            <person name="Cardenas P."/>
        </authorList>
    </citation>
    <scope>NUCLEOTIDE SEQUENCE</scope>
</reference>
<name>A0AA35RRW4_GEOBA</name>
<evidence type="ECO:0000313" key="1">
    <source>
        <dbReference type="EMBL" id="CAI8015451.1"/>
    </source>
</evidence>
<dbReference type="AlphaFoldDB" id="A0AA35RRW4"/>
<sequence length="198" mass="21567">MFRASDNVDIDVTTRSRSSGGIMSGIKRMIAGEHFLLLAVHRFRLSRRRGRVGAQVAGAGGPHRVRRQCTLGLRRRQLPRLRPRVTSTRSFQGLRGMLSGESLSFLTVEGVGPLLVNAFGTITELEVKGGLTIDTGHVVAFEDSLEYSVGKAGGSWVSSFLTSEGLVLHFSGYGRVYVQSHNPDEFGRTLGPLLPEKS</sequence>
<dbReference type="PANTHER" id="PTHR43657">
    <property type="entry name" value="TRYPTOPHAN RNA-BINDING ATTENUATOR PROTEIN-LIKE PROTEIN"/>
    <property type="match status" value="1"/>
</dbReference>
<dbReference type="PANTHER" id="PTHR43657:SF1">
    <property type="entry name" value="ALTERED INHERITANCE OF MITOCHONDRIA PROTEIN 24, MITOCHONDRIAL"/>
    <property type="match status" value="1"/>
</dbReference>
<protein>
    <submittedName>
        <fullName evidence="1">Uncharacterized protein M6_Spy0233</fullName>
    </submittedName>
</protein>
<proteinExistence type="predicted"/>
<dbReference type="EMBL" id="CASHTH010001444">
    <property type="protein sequence ID" value="CAI8015451.1"/>
    <property type="molecule type" value="Genomic_DNA"/>
</dbReference>
<accession>A0AA35RRW4</accession>
<dbReference type="SUPFAM" id="SSF51219">
    <property type="entry name" value="TRAP-like"/>
    <property type="match status" value="1"/>
</dbReference>
<dbReference type="InterPro" id="IPR036983">
    <property type="entry name" value="AIM24_sf"/>
</dbReference>